<reference evidence="1" key="1">
    <citation type="submission" date="2020-10" db="EMBL/GenBank/DDBJ databases">
        <title>De novo genome project of the cellulose decomposer Thermobifida halotolerans type strain.</title>
        <authorList>
            <person name="Nagy I."/>
            <person name="Horvath B."/>
            <person name="Kukolya J."/>
            <person name="Nagy I."/>
            <person name="Orsini M."/>
        </authorList>
    </citation>
    <scope>NUCLEOTIDE SEQUENCE</scope>
    <source>
        <strain evidence="1">DSM 44931</strain>
    </source>
</reference>
<sequence>MSALLLLAVFILSALLLVRSFEGVLSEVGAESRIAAKNRVDRGRLLRMAELIAADAEATAEEVREKERGGAAEREAAPVIPRPLSVDALLDQLGVEPEKTPAEEVAGERRLRTAVYAVDLFFFALGVAGVVVTAVGAVRLVFF</sequence>
<accession>A0A399G6E9</accession>
<protein>
    <submittedName>
        <fullName evidence="1">Uncharacterized protein</fullName>
    </submittedName>
</protein>
<dbReference type="EMBL" id="CP063196">
    <property type="protein sequence ID" value="UOE21634.1"/>
    <property type="molecule type" value="Genomic_DNA"/>
</dbReference>
<evidence type="ECO:0000313" key="2">
    <source>
        <dbReference type="Proteomes" id="UP000265719"/>
    </source>
</evidence>
<proteinExistence type="predicted"/>
<organism evidence="1 2">
    <name type="scientific">Thermobifida halotolerans</name>
    <dbReference type="NCBI Taxonomy" id="483545"/>
    <lineage>
        <taxon>Bacteria</taxon>
        <taxon>Bacillati</taxon>
        <taxon>Actinomycetota</taxon>
        <taxon>Actinomycetes</taxon>
        <taxon>Streptosporangiales</taxon>
        <taxon>Nocardiopsidaceae</taxon>
        <taxon>Thermobifida</taxon>
    </lineage>
</organism>
<dbReference type="Proteomes" id="UP000265719">
    <property type="component" value="Chromosome"/>
</dbReference>
<dbReference type="KEGG" id="thao:NI17_011345"/>
<dbReference type="RefSeq" id="WP_068690752.1">
    <property type="nucleotide sequence ID" value="NZ_CP063196.1"/>
</dbReference>
<evidence type="ECO:0000313" key="1">
    <source>
        <dbReference type="EMBL" id="UOE21634.1"/>
    </source>
</evidence>
<keyword evidence="2" id="KW-1185">Reference proteome</keyword>
<gene>
    <name evidence="1" type="ORF">NI17_011345</name>
</gene>
<dbReference type="AlphaFoldDB" id="A0A399G6E9"/>
<name>A0A399G6E9_9ACTN</name>